<feature type="compositionally biased region" description="Polar residues" evidence="1">
    <location>
        <begin position="1"/>
        <end position="14"/>
    </location>
</feature>
<name>A0ABQ3WSP5_9ACTN</name>
<dbReference type="EMBL" id="BOMF01000126">
    <property type="protein sequence ID" value="GID49311.1"/>
    <property type="molecule type" value="Genomic_DNA"/>
</dbReference>
<feature type="region of interest" description="Disordered" evidence="1">
    <location>
        <begin position="78"/>
        <end position="108"/>
    </location>
</feature>
<evidence type="ECO:0000313" key="2">
    <source>
        <dbReference type="EMBL" id="GID49311.1"/>
    </source>
</evidence>
<protein>
    <submittedName>
        <fullName evidence="2">Uncharacterized protein</fullName>
    </submittedName>
</protein>
<proteinExistence type="predicted"/>
<accession>A0ABQ3WSP5</accession>
<feature type="region of interest" description="Disordered" evidence="1">
    <location>
        <begin position="1"/>
        <end position="57"/>
    </location>
</feature>
<feature type="compositionally biased region" description="Basic and acidic residues" evidence="1">
    <location>
        <begin position="26"/>
        <end position="39"/>
    </location>
</feature>
<gene>
    <name evidence="2" type="ORF">Aca07nite_65860</name>
</gene>
<sequence length="108" mass="12068">MSGTVVCRNPTNSVVPDGQTGVQSFDRPDPDPMHGPYREQRKHYPAPLRFRGPCRYPSTRRTLTLGAFTEKPKTLISYAPRTPQPHVPRPVTRHATPRRLQAPSAPTG</sequence>
<reference evidence="2" key="1">
    <citation type="submission" date="2021-01" db="EMBL/GenBank/DDBJ databases">
        <title>Whole genome shotgun sequence of Actinoplanes capillaceus NBRC 16408.</title>
        <authorList>
            <person name="Komaki H."/>
            <person name="Tamura T."/>
        </authorList>
    </citation>
    <scope>NUCLEOTIDE SEQUENCE [LARGE SCALE GENOMIC DNA]</scope>
    <source>
        <strain evidence="2">NBRC 16408</strain>
    </source>
</reference>
<evidence type="ECO:0000256" key="1">
    <source>
        <dbReference type="SAM" id="MobiDB-lite"/>
    </source>
</evidence>
<organism evidence="2">
    <name type="scientific">Actinoplanes campanulatus</name>
    <dbReference type="NCBI Taxonomy" id="113559"/>
    <lineage>
        <taxon>Bacteria</taxon>
        <taxon>Bacillati</taxon>
        <taxon>Actinomycetota</taxon>
        <taxon>Actinomycetes</taxon>
        <taxon>Micromonosporales</taxon>
        <taxon>Micromonosporaceae</taxon>
        <taxon>Actinoplanes</taxon>
    </lineage>
</organism>
<comment type="caution">
    <text evidence="2">The sequence shown here is derived from an EMBL/GenBank/DDBJ whole genome shotgun (WGS) entry which is preliminary data.</text>
</comment>